<dbReference type="AlphaFoldDB" id="A0AAV3ACS1"/>
<protein>
    <submittedName>
        <fullName evidence="1">Uncharacterized protein</fullName>
    </submittedName>
</protein>
<comment type="caution">
    <text evidence="1">The sequence shown here is derived from an EMBL/GenBank/DDBJ whole genome shotgun (WGS) entry which is preliminary data.</text>
</comment>
<proteinExistence type="predicted"/>
<gene>
    <name evidence="1" type="ORF">GDO54_009846</name>
</gene>
<keyword evidence="2" id="KW-1185">Reference proteome</keyword>
<accession>A0AAV3ACS1</accession>
<reference evidence="1" key="1">
    <citation type="thesis" date="2020" institute="ProQuest LLC" country="789 East Eisenhower Parkway, Ann Arbor, MI, USA">
        <title>Comparative Genomics and Chromosome Evolution.</title>
        <authorList>
            <person name="Mudd A.B."/>
        </authorList>
    </citation>
    <scope>NUCLEOTIDE SEQUENCE</scope>
    <source>
        <strain evidence="1">1538</strain>
        <tissue evidence="1">Blood</tissue>
    </source>
</reference>
<dbReference type="EMBL" id="DYDO01000004">
    <property type="protein sequence ID" value="DBA25465.1"/>
    <property type="molecule type" value="Genomic_DNA"/>
</dbReference>
<dbReference type="Proteomes" id="UP001181693">
    <property type="component" value="Unassembled WGS sequence"/>
</dbReference>
<evidence type="ECO:0000313" key="2">
    <source>
        <dbReference type="Proteomes" id="UP001181693"/>
    </source>
</evidence>
<evidence type="ECO:0000313" key="1">
    <source>
        <dbReference type="EMBL" id="DBA25465.1"/>
    </source>
</evidence>
<sequence>MARPTIGHRGLPLCCKCFSCIRLHVFLEGGVGTWKWHSQNLKFYINLYQQFIDKKWLPFLMHLYWVCWLCSIDVGIGQPCDWLVGRCFLLADRIQSHHWPILY</sequence>
<name>A0AAV3ACS1_PYXAD</name>
<organism evidence="1 2">
    <name type="scientific">Pyxicephalus adspersus</name>
    <name type="common">African bullfrog</name>
    <dbReference type="NCBI Taxonomy" id="30357"/>
    <lineage>
        <taxon>Eukaryota</taxon>
        <taxon>Metazoa</taxon>
        <taxon>Chordata</taxon>
        <taxon>Craniata</taxon>
        <taxon>Vertebrata</taxon>
        <taxon>Euteleostomi</taxon>
        <taxon>Amphibia</taxon>
        <taxon>Batrachia</taxon>
        <taxon>Anura</taxon>
        <taxon>Neobatrachia</taxon>
        <taxon>Ranoidea</taxon>
        <taxon>Pyxicephalidae</taxon>
        <taxon>Pyxicephalinae</taxon>
        <taxon>Pyxicephalus</taxon>
    </lineage>
</organism>